<organism evidence="2 3">
    <name type="scientific">Polarella glacialis</name>
    <name type="common">Dinoflagellate</name>
    <dbReference type="NCBI Taxonomy" id="89957"/>
    <lineage>
        <taxon>Eukaryota</taxon>
        <taxon>Sar</taxon>
        <taxon>Alveolata</taxon>
        <taxon>Dinophyceae</taxon>
        <taxon>Suessiales</taxon>
        <taxon>Suessiaceae</taxon>
        <taxon>Polarella</taxon>
    </lineage>
</organism>
<feature type="non-terminal residue" evidence="2">
    <location>
        <position position="1"/>
    </location>
</feature>
<reference evidence="2" key="1">
    <citation type="submission" date="2021-02" db="EMBL/GenBank/DDBJ databases">
        <authorList>
            <person name="Dougan E. K."/>
            <person name="Rhodes N."/>
            <person name="Thang M."/>
            <person name="Chan C."/>
        </authorList>
    </citation>
    <scope>NUCLEOTIDE SEQUENCE</scope>
</reference>
<dbReference type="OrthoDB" id="446361at2759"/>
<dbReference type="EMBL" id="CAJNNV010026988">
    <property type="protein sequence ID" value="CAE8619359.1"/>
    <property type="molecule type" value="Genomic_DNA"/>
</dbReference>
<accession>A0A813FZ84</accession>
<feature type="region of interest" description="Disordered" evidence="1">
    <location>
        <begin position="1"/>
        <end position="89"/>
    </location>
</feature>
<feature type="compositionally biased region" description="Low complexity" evidence="1">
    <location>
        <begin position="233"/>
        <end position="246"/>
    </location>
</feature>
<proteinExistence type="predicted"/>
<name>A0A813FZ84_POLGL</name>
<feature type="compositionally biased region" description="Low complexity" evidence="1">
    <location>
        <begin position="16"/>
        <end position="32"/>
    </location>
</feature>
<dbReference type="Proteomes" id="UP000654075">
    <property type="component" value="Unassembled WGS sequence"/>
</dbReference>
<feature type="region of interest" description="Disordered" evidence="1">
    <location>
        <begin position="105"/>
        <end position="135"/>
    </location>
</feature>
<dbReference type="SUPFAM" id="SSF57889">
    <property type="entry name" value="Cysteine-rich domain"/>
    <property type="match status" value="1"/>
</dbReference>
<feature type="compositionally biased region" description="Basic and acidic residues" evidence="1">
    <location>
        <begin position="298"/>
        <end position="328"/>
    </location>
</feature>
<feature type="region of interest" description="Disordered" evidence="1">
    <location>
        <begin position="233"/>
        <end position="421"/>
    </location>
</feature>
<evidence type="ECO:0000256" key="1">
    <source>
        <dbReference type="SAM" id="MobiDB-lite"/>
    </source>
</evidence>
<evidence type="ECO:0000313" key="3">
    <source>
        <dbReference type="Proteomes" id="UP000654075"/>
    </source>
</evidence>
<feature type="compositionally biased region" description="Low complexity" evidence="1">
    <location>
        <begin position="271"/>
        <end position="296"/>
    </location>
</feature>
<gene>
    <name evidence="2" type="ORF">PGLA1383_LOCUS36949</name>
</gene>
<evidence type="ECO:0000313" key="2">
    <source>
        <dbReference type="EMBL" id="CAE8619359.1"/>
    </source>
</evidence>
<protein>
    <submittedName>
        <fullName evidence="2">Uncharacterized protein</fullName>
    </submittedName>
</protein>
<comment type="caution">
    <text evidence="2">The sequence shown here is derived from an EMBL/GenBank/DDBJ whole genome shotgun (WGS) entry which is preliminary data.</text>
</comment>
<dbReference type="AlphaFoldDB" id="A0A813FZ84"/>
<feature type="compositionally biased region" description="Acidic residues" evidence="1">
    <location>
        <begin position="359"/>
        <end position="372"/>
    </location>
</feature>
<feature type="compositionally biased region" description="Low complexity" evidence="1">
    <location>
        <begin position="329"/>
        <end position="339"/>
    </location>
</feature>
<feature type="compositionally biased region" description="Basic and acidic residues" evidence="1">
    <location>
        <begin position="385"/>
        <end position="408"/>
    </location>
</feature>
<feature type="non-terminal residue" evidence="2">
    <location>
        <position position="421"/>
    </location>
</feature>
<sequence>AKPTEKRASSAPETRATSGAASASDADAGGTTPARGPGSPEHGSAAGTPQLNLGLTPRAGQGEEPAVSSPTGNPRTPGATLGPAGSQSPKIVISNSQLEHLKQKMQALKQRRTGDPTPLNLPPTFEQEKQIASSPVAATPPASAASAASPLGASISRANKKVHSNCPACHGLSFFYTPEPGWWCSVCETEHGEGSAFYGCRTCDYDECERCALAPRATPPAVAAAAEAAKETVTPAAAAEPEAPRVTSPPVPKASKKSTPKGSPEGSPTLSAQKKSSSSSSGDRSPRSAPAPAAARVAKKDAKKESSRKEDTKRDSKKGDSSKNERRASGSGKTSTTGKVKVKSSRSAKPPAARSSDEENKDEEDKTEEENEEKDKKKVKKKKTVREVRRVVQESRLVAREQRWESRPSKRKPSKRSSRSR</sequence>
<keyword evidence="3" id="KW-1185">Reference proteome</keyword>
<feature type="compositionally biased region" description="Basic residues" evidence="1">
    <location>
        <begin position="409"/>
        <end position="421"/>
    </location>
</feature>
<dbReference type="InterPro" id="IPR046349">
    <property type="entry name" value="C1-like_sf"/>
</dbReference>